<name>A0A0F9LJ35_9ZZZZ</name>
<dbReference type="GO" id="GO:0032259">
    <property type="term" value="P:methylation"/>
    <property type="evidence" value="ECO:0007669"/>
    <property type="project" value="UniProtKB-KW"/>
</dbReference>
<evidence type="ECO:0000256" key="1">
    <source>
        <dbReference type="ARBA" id="ARBA00022603"/>
    </source>
</evidence>
<gene>
    <name evidence="4" type="ORF">LCGC14_1192720</name>
</gene>
<evidence type="ECO:0000313" key="4">
    <source>
        <dbReference type="EMBL" id="KKM94989.1"/>
    </source>
</evidence>
<keyword evidence="2" id="KW-0808">Transferase</keyword>
<proteinExistence type="predicted"/>
<sequence length="250" mass="28695">MNLEFIEARDLPDAWFQCIDRILESGKKYTIDRGSYEGQQRLEFDHITVHIKYPGVRPLLPDIPPHLGIPNPVADGYLEEYLPYLMTSSKKPGEDYTYGERLAGWSYFKFPNTKSFLDGIEEAYSSVLQDFLDLVRVDQISEVIKMYKNDGHRTNQACMEIGMPSDITLKDPPCLRTIDTRISDGELHFVVYFRSWDLYSGFPANLGAIQLLKEYMSSEIGVEDGEIIASSKGLHLYDYAWELAKIRANK</sequence>
<dbReference type="GO" id="GO:0006231">
    <property type="term" value="P:dTMP biosynthetic process"/>
    <property type="evidence" value="ECO:0007669"/>
    <property type="project" value="TreeGrafter"/>
</dbReference>
<dbReference type="GO" id="GO:0005829">
    <property type="term" value="C:cytosol"/>
    <property type="evidence" value="ECO:0007669"/>
    <property type="project" value="TreeGrafter"/>
</dbReference>
<reference evidence="4" key="1">
    <citation type="journal article" date="2015" name="Nature">
        <title>Complex archaea that bridge the gap between prokaryotes and eukaryotes.</title>
        <authorList>
            <person name="Spang A."/>
            <person name="Saw J.H."/>
            <person name="Jorgensen S.L."/>
            <person name="Zaremba-Niedzwiedzka K."/>
            <person name="Martijn J."/>
            <person name="Lind A.E."/>
            <person name="van Eijk R."/>
            <person name="Schleper C."/>
            <person name="Guy L."/>
            <person name="Ettema T.J."/>
        </authorList>
    </citation>
    <scope>NUCLEOTIDE SEQUENCE</scope>
</reference>
<organism evidence="4">
    <name type="scientific">marine sediment metagenome</name>
    <dbReference type="NCBI Taxonomy" id="412755"/>
    <lineage>
        <taxon>unclassified sequences</taxon>
        <taxon>metagenomes</taxon>
        <taxon>ecological metagenomes</taxon>
    </lineage>
</organism>
<evidence type="ECO:0000256" key="2">
    <source>
        <dbReference type="ARBA" id="ARBA00022679"/>
    </source>
</evidence>
<accession>A0A0F9LJ35</accession>
<comment type="caution">
    <text evidence="4">The sequence shown here is derived from an EMBL/GenBank/DDBJ whole genome shotgun (WGS) entry which is preliminary data.</text>
</comment>
<keyword evidence="1" id="KW-0489">Methyltransferase</keyword>
<dbReference type="InterPro" id="IPR036926">
    <property type="entry name" value="Thymidate_synth/dCMP_Mease_sf"/>
</dbReference>
<dbReference type="Pfam" id="PF00303">
    <property type="entry name" value="Thymidylat_synt"/>
    <property type="match status" value="1"/>
</dbReference>
<protein>
    <recommendedName>
        <fullName evidence="3">Thymidylate synthase/dCMP hydroxymethylase domain-containing protein</fullName>
    </recommendedName>
</protein>
<evidence type="ECO:0000259" key="3">
    <source>
        <dbReference type="Pfam" id="PF00303"/>
    </source>
</evidence>
<dbReference type="EMBL" id="LAZR01006066">
    <property type="protein sequence ID" value="KKM94989.1"/>
    <property type="molecule type" value="Genomic_DNA"/>
</dbReference>
<dbReference type="InterPro" id="IPR045097">
    <property type="entry name" value="Thymidate_synth/dCMP_Mease"/>
</dbReference>
<dbReference type="Gene3D" id="3.30.572.10">
    <property type="entry name" value="Thymidylate synthase/dCMP hydroxymethylase domain"/>
    <property type="match status" value="1"/>
</dbReference>
<dbReference type="PANTHER" id="PTHR11548:SF1">
    <property type="entry name" value="THYMIDYLATE SYNTHASE 1"/>
    <property type="match status" value="1"/>
</dbReference>
<dbReference type="AlphaFoldDB" id="A0A0F9LJ35"/>
<feature type="domain" description="Thymidylate synthase/dCMP hydroxymethylase" evidence="3">
    <location>
        <begin position="118"/>
        <end position="245"/>
    </location>
</feature>
<dbReference type="SUPFAM" id="SSF55831">
    <property type="entry name" value="Thymidylate synthase/dCMP hydroxymethylase"/>
    <property type="match status" value="1"/>
</dbReference>
<dbReference type="PANTHER" id="PTHR11548">
    <property type="entry name" value="THYMIDYLATE SYNTHASE 1"/>
    <property type="match status" value="1"/>
</dbReference>
<dbReference type="InterPro" id="IPR023451">
    <property type="entry name" value="Thymidate_synth/dCMP_Mease_dom"/>
</dbReference>
<dbReference type="GO" id="GO:0004799">
    <property type="term" value="F:thymidylate synthase activity"/>
    <property type="evidence" value="ECO:0007669"/>
    <property type="project" value="TreeGrafter"/>
</dbReference>